<dbReference type="Proteomes" id="UP000468650">
    <property type="component" value="Unassembled WGS sequence"/>
</dbReference>
<organism evidence="1 2">
    <name type="scientific">Phaeocystidibacter luteus</name>
    <dbReference type="NCBI Taxonomy" id="911197"/>
    <lineage>
        <taxon>Bacteria</taxon>
        <taxon>Pseudomonadati</taxon>
        <taxon>Bacteroidota</taxon>
        <taxon>Flavobacteriia</taxon>
        <taxon>Flavobacteriales</taxon>
        <taxon>Phaeocystidibacteraceae</taxon>
        <taxon>Phaeocystidibacter</taxon>
    </lineage>
</organism>
<dbReference type="EMBL" id="WBVO01000009">
    <property type="protein sequence ID" value="KAB2808029.1"/>
    <property type="molecule type" value="Genomic_DNA"/>
</dbReference>
<name>A0A6N6RGR6_9FLAO</name>
<evidence type="ECO:0000313" key="2">
    <source>
        <dbReference type="Proteomes" id="UP000468650"/>
    </source>
</evidence>
<accession>A0A6N6RGR6</accession>
<protein>
    <submittedName>
        <fullName evidence="1">Uncharacterized protein</fullName>
    </submittedName>
</protein>
<dbReference type="OrthoDB" id="9834999at2"/>
<evidence type="ECO:0000313" key="1">
    <source>
        <dbReference type="EMBL" id="KAB2808029.1"/>
    </source>
</evidence>
<dbReference type="RefSeq" id="WP_151667843.1">
    <property type="nucleotide sequence ID" value="NZ_WBVO01000009.1"/>
</dbReference>
<comment type="caution">
    <text evidence="1">The sequence shown here is derived from an EMBL/GenBank/DDBJ whole genome shotgun (WGS) entry which is preliminary data.</text>
</comment>
<gene>
    <name evidence="1" type="ORF">F8C67_10685</name>
</gene>
<reference evidence="1 2" key="1">
    <citation type="submission" date="2019-09" db="EMBL/GenBank/DDBJ databases">
        <title>Genomes of family Cryomorphaceae.</title>
        <authorList>
            <person name="Bowman J.P."/>
        </authorList>
    </citation>
    <scope>NUCLEOTIDE SEQUENCE [LARGE SCALE GENOMIC DNA]</scope>
    <source>
        <strain evidence="1 2">LMG 25704</strain>
    </source>
</reference>
<sequence>MKDLLTSIKAQTSNSFSRQFTVTEPKADKTGKLKLWDLLTEIEESTSEPTKQLCSVAPEYEKHRRNVNLDKFSDAHLGDEVEILARFYPSEKRTVKLRLFVRVLKGPKRTKKVARAEYTYEAVHEKQLSKAS</sequence>
<dbReference type="AlphaFoldDB" id="A0A6N6RGR6"/>
<keyword evidence="2" id="KW-1185">Reference proteome</keyword>
<proteinExistence type="predicted"/>